<protein>
    <submittedName>
        <fullName evidence="1">Uncharacterized protein</fullName>
    </submittedName>
</protein>
<comment type="caution">
    <text evidence="1">The sequence shown here is derived from an EMBL/GenBank/DDBJ whole genome shotgun (WGS) entry which is preliminary data.</text>
</comment>
<gene>
    <name evidence="1" type="ORF">WUBG_12987</name>
</gene>
<reference evidence="2" key="1">
    <citation type="submission" date="2012-08" db="EMBL/GenBank/DDBJ databases">
        <title>The Genome Sequence of Wuchereria bancrofti.</title>
        <authorList>
            <person name="Nutman T.B."/>
            <person name="Fink D.L."/>
            <person name="Russ C."/>
            <person name="Young S."/>
            <person name="Zeng Q."/>
            <person name="Koehrsen M."/>
            <person name="Alvarado L."/>
            <person name="Berlin A."/>
            <person name="Chapman S.B."/>
            <person name="Chen Z."/>
            <person name="Freedman E."/>
            <person name="Gellesch M."/>
            <person name="Goldberg J."/>
            <person name="Griggs A."/>
            <person name="Gujja S."/>
            <person name="Heilman E.R."/>
            <person name="Heiman D."/>
            <person name="Hepburn T."/>
            <person name="Howarth C."/>
            <person name="Jen D."/>
            <person name="Larson L."/>
            <person name="Lewis B."/>
            <person name="Mehta T."/>
            <person name="Park D."/>
            <person name="Pearson M."/>
            <person name="Roberts A."/>
            <person name="Saif S."/>
            <person name="Shea T."/>
            <person name="Shenoy N."/>
            <person name="Sisk P."/>
            <person name="Stolte C."/>
            <person name="Sykes S."/>
            <person name="Walk T."/>
            <person name="White J."/>
            <person name="Yandava C."/>
            <person name="Haas B."/>
            <person name="Henn M.R."/>
            <person name="Nusbaum C."/>
            <person name="Birren B."/>
        </authorList>
    </citation>
    <scope>NUCLEOTIDE SEQUENCE [LARGE SCALE GENOMIC DNA]</scope>
    <source>
        <strain evidence="2">NA</strain>
    </source>
</reference>
<dbReference type="Proteomes" id="UP000004810">
    <property type="component" value="Unassembled WGS sequence"/>
</dbReference>
<accession>J9E1U6</accession>
<evidence type="ECO:0000313" key="1">
    <source>
        <dbReference type="EMBL" id="EJW76103.1"/>
    </source>
</evidence>
<organism evidence="1 2">
    <name type="scientific">Wuchereria bancrofti</name>
    <dbReference type="NCBI Taxonomy" id="6293"/>
    <lineage>
        <taxon>Eukaryota</taxon>
        <taxon>Metazoa</taxon>
        <taxon>Ecdysozoa</taxon>
        <taxon>Nematoda</taxon>
        <taxon>Chromadorea</taxon>
        <taxon>Rhabditida</taxon>
        <taxon>Spirurina</taxon>
        <taxon>Spiruromorpha</taxon>
        <taxon>Filarioidea</taxon>
        <taxon>Onchocercidae</taxon>
        <taxon>Wuchereria</taxon>
    </lineage>
</organism>
<evidence type="ECO:0000313" key="2">
    <source>
        <dbReference type="Proteomes" id="UP000004810"/>
    </source>
</evidence>
<name>J9E1U6_WUCBA</name>
<sequence>MKEERLQFMTAQITLLPRIVKNSNERYYSQPNGMVYSEEESMSEKQTAHDLMYSAISVGMSAFKSNSFNSEMKSNDRTKIDSTQKWIPIYHEDLLIHFKCFSVNLSN</sequence>
<proteinExistence type="predicted"/>
<dbReference type="AlphaFoldDB" id="J9E1U6"/>
<dbReference type="EMBL" id="ADBV01009560">
    <property type="protein sequence ID" value="EJW76103.1"/>
    <property type="molecule type" value="Genomic_DNA"/>
</dbReference>